<proteinExistence type="predicted"/>
<feature type="region of interest" description="Disordered" evidence="1">
    <location>
        <begin position="1"/>
        <end position="76"/>
    </location>
</feature>
<dbReference type="Proteomes" id="UP000248301">
    <property type="component" value="Unassembled WGS sequence"/>
</dbReference>
<evidence type="ECO:0000313" key="5">
    <source>
        <dbReference type="Proteomes" id="UP001526337"/>
    </source>
</evidence>
<feature type="compositionally biased region" description="Low complexity" evidence="1">
    <location>
        <begin position="46"/>
        <end position="67"/>
    </location>
</feature>
<protein>
    <recommendedName>
        <fullName evidence="6">DUF4169 domain-containing protein</fullName>
    </recommendedName>
</protein>
<feature type="compositionally biased region" description="Basic and acidic residues" evidence="1">
    <location>
        <begin position="11"/>
        <end position="36"/>
    </location>
</feature>
<organism evidence="3 4">
    <name type="scientific">Gluconacetobacter entanii</name>
    <dbReference type="NCBI Taxonomy" id="108528"/>
    <lineage>
        <taxon>Bacteria</taxon>
        <taxon>Pseudomonadati</taxon>
        <taxon>Pseudomonadota</taxon>
        <taxon>Alphaproteobacteria</taxon>
        <taxon>Acetobacterales</taxon>
        <taxon>Acetobacteraceae</taxon>
        <taxon>Gluconacetobacter</taxon>
    </lineage>
</organism>
<evidence type="ECO:0008006" key="6">
    <source>
        <dbReference type="Google" id="ProtNLM"/>
    </source>
</evidence>
<gene>
    <name evidence="3" type="ORF">CFR72_08140</name>
    <name evidence="2" type="ORF">NO263_12505</name>
</gene>
<accession>A0A318PW51</accession>
<dbReference type="RefSeq" id="WP_110913484.1">
    <property type="nucleotide sequence ID" value="NZ_JABJWD010000025.1"/>
</dbReference>
<reference evidence="3 4" key="1">
    <citation type="submission" date="2017-07" db="EMBL/GenBank/DDBJ databases">
        <title>A draft genome sequence of Gluconacetobacter entanii LTH 4560.</title>
        <authorList>
            <person name="Skraban J."/>
            <person name="Cleenwerck I."/>
            <person name="Vandamme P."/>
            <person name="Trcek J."/>
        </authorList>
    </citation>
    <scope>NUCLEOTIDE SEQUENCE [LARGE SCALE GENOMIC DNA]</scope>
    <source>
        <strain evidence="3 4">LTH 4560</strain>
    </source>
</reference>
<comment type="caution">
    <text evidence="3">The sequence shown here is derived from an EMBL/GenBank/DDBJ whole genome shotgun (WGS) entry which is preliminary data.</text>
</comment>
<dbReference type="AlphaFoldDB" id="A0A318PW51"/>
<evidence type="ECO:0000313" key="2">
    <source>
        <dbReference type="EMBL" id="MCW4591403.1"/>
    </source>
</evidence>
<sequence length="76" mass="8201">MTDETPPPGRAKAESARAEAARLARQQREAQALRDNLRRRKQQSRARTAPDAAATPDVLPDAPTATPSPRDDAPST</sequence>
<evidence type="ECO:0000256" key="1">
    <source>
        <dbReference type="SAM" id="MobiDB-lite"/>
    </source>
</evidence>
<dbReference type="Proteomes" id="UP001526337">
    <property type="component" value="Unassembled WGS sequence"/>
</dbReference>
<dbReference type="EMBL" id="JANGSQ010000107">
    <property type="protein sequence ID" value="MCW4591403.1"/>
    <property type="molecule type" value="Genomic_DNA"/>
</dbReference>
<reference evidence="2 5" key="2">
    <citation type="submission" date="2022-07" db="EMBL/GenBank/DDBJ databases">
        <title>Genome stability of Gluconacetobacter entanii AV429.</title>
        <authorList>
            <person name="Trcek J."/>
            <person name="Cepec E."/>
        </authorList>
    </citation>
    <scope>NUCLEOTIDE SEQUENCE [LARGE SCALE GENOMIC DNA]</scope>
    <source>
        <strain evidence="2 5">AV429_2022</strain>
    </source>
</reference>
<evidence type="ECO:0000313" key="3">
    <source>
        <dbReference type="EMBL" id="PYD63275.1"/>
    </source>
</evidence>
<name>A0A318PW51_9PROT</name>
<dbReference type="EMBL" id="NKUF01000014">
    <property type="protein sequence ID" value="PYD63275.1"/>
    <property type="molecule type" value="Genomic_DNA"/>
</dbReference>
<evidence type="ECO:0000313" key="4">
    <source>
        <dbReference type="Proteomes" id="UP000248301"/>
    </source>
</evidence>
<keyword evidence="5" id="KW-1185">Reference proteome</keyword>